<keyword evidence="1" id="KW-1133">Transmembrane helix</keyword>
<keyword evidence="1" id="KW-0812">Transmembrane</keyword>
<evidence type="ECO:0000313" key="3">
    <source>
        <dbReference type="Proteomes" id="UP000055024"/>
    </source>
</evidence>
<dbReference type="Proteomes" id="UP000055024">
    <property type="component" value="Unassembled WGS sequence"/>
</dbReference>
<keyword evidence="3" id="KW-1185">Reference proteome</keyword>
<keyword evidence="1" id="KW-0472">Membrane</keyword>
<feature type="transmembrane region" description="Helical" evidence="1">
    <location>
        <begin position="12"/>
        <end position="34"/>
    </location>
</feature>
<evidence type="ECO:0000256" key="1">
    <source>
        <dbReference type="SAM" id="Phobius"/>
    </source>
</evidence>
<dbReference type="AlphaFoldDB" id="A0A0V1GBF4"/>
<organism evidence="2 3">
    <name type="scientific">Trichinella zimbabwensis</name>
    <dbReference type="NCBI Taxonomy" id="268475"/>
    <lineage>
        <taxon>Eukaryota</taxon>
        <taxon>Metazoa</taxon>
        <taxon>Ecdysozoa</taxon>
        <taxon>Nematoda</taxon>
        <taxon>Enoplea</taxon>
        <taxon>Dorylaimia</taxon>
        <taxon>Trichinellida</taxon>
        <taxon>Trichinellidae</taxon>
        <taxon>Trichinella</taxon>
    </lineage>
</organism>
<comment type="caution">
    <text evidence="2">The sequence shown here is derived from an EMBL/GenBank/DDBJ whole genome shotgun (WGS) entry which is preliminary data.</text>
</comment>
<dbReference type="EMBL" id="JYDP01003613">
    <property type="protein sequence ID" value="KRY95610.1"/>
    <property type="molecule type" value="Genomic_DNA"/>
</dbReference>
<protein>
    <submittedName>
        <fullName evidence="2">Uncharacterized protein</fullName>
    </submittedName>
</protein>
<proteinExistence type="predicted"/>
<sequence>MSFFCTFLRDPGTTWVILGAFSVILPEKSLFALFRITQARPGLTQARRSPRHDLGHPSCIFGKIS</sequence>
<accession>A0A0V1GBF4</accession>
<evidence type="ECO:0000313" key="2">
    <source>
        <dbReference type="EMBL" id="KRY95610.1"/>
    </source>
</evidence>
<reference evidence="2 3" key="1">
    <citation type="submission" date="2015-01" db="EMBL/GenBank/DDBJ databases">
        <title>Evolution of Trichinella species and genotypes.</title>
        <authorList>
            <person name="Korhonen P.K."/>
            <person name="Edoardo P."/>
            <person name="Giuseppe L.R."/>
            <person name="Gasser R.B."/>
        </authorList>
    </citation>
    <scope>NUCLEOTIDE SEQUENCE [LARGE SCALE GENOMIC DNA]</scope>
    <source>
        <strain evidence="2">ISS1029</strain>
    </source>
</reference>
<name>A0A0V1GBF4_9BILA</name>
<gene>
    <name evidence="2" type="ORF">T11_13772</name>
</gene>